<feature type="binding site" evidence="4">
    <location>
        <position position="102"/>
    </location>
    <ligand>
        <name>substrate</name>
    </ligand>
</feature>
<feature type="binding site" evidence="4">
    <location>
        <position position="104"/>
    </location>
    <ligand>
        <name>substrate</name>
    </ligand>
</feature>
<keyword evidence="2" id="KW-0677">Repeat</keyword>
<dbReference type="SUPFAM" id="SSF63829">
    <property type="entry name" value="Calcium-dependent phosphotriesterase"/>
    <property type="match status" value="1"/>
</dbReference>
<evidence type="ECO:0000256" key="1">
    <source>
        <dbReference type="ARBA" id="ARBA00008853"/>
    </source>
</evidence>
<comment type="caution">
    <text evidence="7">The sequence shown here is derived from an EMBL/GenBank/DDBJ whole genome shotgun (WGS) entry which is preliminary data.</text>
</comment>
<feature type="binding site" evidence="4">
    <location>
        <position position="19"/>
    </location>
    <ligand>
        <name>a divalent metal cation</name>
        <dbReference type="ChEBI" id="CHEBI:60240"/>
    </ligand>
</feature>
<dbReference type="PANTHER" id="PTHR10907:SF47">
    <property type="entry name" value="REGUCALCIN"/>
    <property type="match status" value="1"/>
</dbReference>
<dbReference type="InterPro" id="IPR011042">
    <property type="entry name" value="6-blade_b-propeller_TolB-like"/>
</dbReference>
<evidence type="ECO:0000259" key="6">
    <source>
        <dbReference type="Pfam" id="PF08450"/>
    </source>
</evidence>
<feature type="binding site" evidence="4">
    <location>
        <position position="150"/>
    </location>
    <ligand>
        <name>a divalent metal cation</name>
        <dbReference type="ChEBI" id="CHEBI:60240"/>
    </ligand>
</feature>
<evidence type="ECO:0000313" key="7">
    <source>
        <dbReference type="EMBL" id="MCP3427562.1"/>
    </source>
</evidence>
<dbReference type="PROSITE" id="PS51125">
    <property type="entry name" value="NHL"/>
    <property type="match status" value="1"/>
</dbReference>
<feature type="domain" description="SMP-30/Gluconolactonase/LRE-like region" evidence="6">
    <location>
        <begin position="17"/>
        <end position="258"/>
    </location>
</feature>
<evidence type="ECO:0000256" key="5">
    <source>
        <dbReference type="PROSITE-ProRule" id="PRU00504"/>
    </source>
</evidence>
<reference evidence="7" key="1">
    <citation type="submission" date="2022-07" db="EMBL/GenBank/DDBJ databases">
        <title>Characterization of the Novel Bacterium Alteromonas immobilis LMIT006 and Alteromonas gregis LMIT007.</title>
        <authorList>
            <person name="Lin X."/>
        </authorList>
    </citation>
    <scope>NUCLEOTIDE SEQUENCE</scope>
    <source>
        <strain evidence="7">LMIT007</strain>
    </source>
</reference>
<dbReference type="PRINTS" id="PR01790">
    <property type="entry name" value="SMP30FAMILY"/>
</dbReference>
<comment type="similarity">
    <text evidence="1">Belongs to the SMP-30/CGR1 family.</text>
</comment>
<dbReference type="Gene3D" id="2.120.10.30">
    <property type="entry name" value="TolB, C-terminal domain"/>
    <property type="match status" value="1"/>
</dbReference>
<dbReference type="PANTHER" id="PTHR10907">
    <property type="entry name" value="REGUCALCIN"/>
    <property type="match status" value="1"/>
</dbReference>
<dbReference type="AlphaFoldDB" id="A0AA41X0C3"/>
<name>A0AA41X0C3_9ALTE</name>
<evidence type="ECO:0000256" key="4">
    <source>
        <dbReference type="PIRSR" id="PIRSR605511-2"/>
    </source>
</evidence>
<dbReference type="GO" id="GO:0004341">
    <property type="term" value="F:gluconolactonase activity"/>
    <property type="evidence" value="ECO:0007669"/>
    <property type="project" value="TreeGrafter"/>
</dbReference>
<sequence>MTGSNICVALETPKTLLGEGLFFSKVEMAIYWVDIKKPRLFKLDLTTKMVTAHSFDETISWVNMDTKQNLIVGCVSGIYRFDLALKSKTLIWKNDKQALGIRLNDAKCDREGKLFFGTMDEAEKAPKGELLTFDTNSKCISVDSNYIVSNGPAFDCSGNTIYSVSSTERTVFKLTKRNGSLKLNKSVFIKWSENQGFPDGLTVDSNGNIWIASWGGGAIYCYSPDGKMIEKIEVPAPYVTNITFAGEDYTDVYITTATAPMTDQQRLAFPDAGKLFHFRTAAKGIEEKPICNLPI</sequence>
<dbReference type="InterPro" id="IPR013658">
    <property type="entry name" value="SGL"/>
</dbReference>
<dbReference type="Pfam" id="PF08450">
    <property type="entry name" value="SGL"/>
    <property type="match status" value="1"/>
</dbReference>
<evidence type="ECO:0000256" key="3">
    <source>
        <dbReference type="PIRSR" id="PIRSR605511-1"/>
    </source>
</evidence>
<dbReference type="Proteomes" id="UP001165413">
    <property type="component" value="Unassembled WGS sequence"/>
</dbReference>
<dbReference type="InterPro" id="IPR001258">
    <property type="entry name" value="NHL_repeat"/>
</dbReference>
<feature type="repeat" description="NHL" evidence="5">
    <location>
        <begin position="197"/>
        <end position="225"/>
    </location>
</feature>
<dbReference type="InterPro" id="IPR005511">
    <property type="entry name" value="SMP-30"/>
</dbReference>
<protein>
    <submittedName>
        <fullName evidence="7">SMP-30/gluconolactonase/LRE family protein</fullName>
    </submittedName>
</protein>
<keyword evidence="8" id="KW-1185">Reference proteome</keyword>
<comment type="cofactor">
    <cofactor evidence="4">
        <name>Zn(2+)</name>
        <dbReference type="ChEBI" id="CHEBI:29105"/>
    </cofactor>
    <text evidence="4">Binds 1 divalent metal cation per subunit.</text>
</comment>
<feature type="binding site" evidence="4">
    <location>
        <position position="199"/>
    </location>
    <ligand>
        <name>a divalent metal cation</name>
        <dbReference type="ChEBI" id="CHEBI:60240"/>
    </ligand>
</feature>
<dbReference type="GO" id="GO:0019853">
    <property type="term" value="P:L-ascorbic acid biosynthetic process"/>
    <property type="evidence" value="ECO:0007669"/>
    <property type="project" value="TreeGrafter"/>
</dbReference>
<dbReference type="EMBL" id="JANATA010000001">
    <property type="protein sequence ID" value="MCP3427562.1"/>
    <property type="molecule type" value="Genomic_DNA"/>
</dbReference>
<feature type="active site" description="Proton donor/acceptor" evidence="3">
    <location>
        <position position="199"/>
    </location>
</feature>
<evidence type="ECO:0000256" key="2">
    <source>
        <dbReference type="ARBA" id="ARBA00022737"/>
    </source>
</evidence>
<dbReference type="GO" id="GO:0005509">
    <property type="term" value="F:calcium ion binding"/>
    <property type="evidence" value="ECO:0007669"/>
    <property type="project" value="TreeGrafter"/>
</dbReference>
<keyword evidence="4" id="KW-0862">Zinc</keyword>
<dbReference type="RefSeq" id="WP_254098019.1">
    <property type="nucleotide sequence ID" value="NZ_JANATA010000001.1"/>
</dbReference>
<proteinExistence type="inferred from homology"/>
<gene>
    <name evidence="7" type="ORF">NLF92_01210</name>
</gene>
<organism evidence="7 8">
    <name type="scientific">Opacimonas viscosa</name>
    <dbReference type="NCBI Taxonomy" id="2961944"/>
    <lineage>
        <taxon>Bacteria</taxon>
        <taxon>Pseudomonadati</taxon>
        <taxon>Pseudomonadota</taxon>
        <taxon>Gammaproteobacteria</taxon>
        <taxon>Alteromonadales</taxon>
        <taxon>Alteromonadaceae</taxon>
        <taxon>Opacimonas</taxon>
    </lineage>
</organism>
<keyword evidence="4" id="KW-0479">Metal-binding</keyword>
<accession>A0AA41X0C3</accession>
<evidence type="ECO:0000313" key="8">
    <source>
        <dbReference type="Proteomes" id="UP001165413"/>
    </source>
</evidence>